<keyword evidence="2" id="KW-1185">Reference proteome</keyword>
<organism evidence="1 2">
    <name type="scientific">Mycena venus</name>
    <dbReference type="NCBI Taxonomy" id="2733690"/>
    <lineage>
        <taxon>Eukaryota</taxon>
        <taxon>Fungi</taxon>
        <taxon>Dikarya</taxon>
        <taxon>Basidiomycota</taxon>
        <taxon>Agaricomycotina</taxon>
        <taxon>Agaricomycetes</taxon>
        <taxon>Agaricomycetidae</taxon>
        <taxon>Agaricales</taxon>
        <taxon>Marasmiineae</taxon>
        <taxon>Mycenaceae</taxon>
        <taxon>Mycena</taxon>
    </lineage>
</organism>
<dbReference type="AlphaFoldDB" id="A0A8H6WTY2"/>
<dbReference type="Proteomes" id="UP000620124">
    <property type="component" value="Unassembled WGS sequence"/>
</dbReference>
<sequence>MFHDMAPVYHDFESDKLVLPNLRRLRFGPRTASLESDDNILECFSLPGLHALSLPLYYVAADELLSFLERSSPALQELVIGPGSQLVNSEFSRLQYPASPISKILVRRPVYDAPSSASIVSAPDSLAVAARLFSAMSAHINYTMHIPPEILQNF</sequence>
<comment type="caution">
    <text evidence="1">The sequence shown here is derived from an EMBL/GenBank/DDBJ whole genome shotgun (WGS) entry which is preliminary data.</text>
</comment>
<evidence type="ECO:0000313" key="2">
    <source>
        <dbReference type="Proteomes" id="UP000620124"/>
    </source>
</evidence>
<protein>
    <submittedName>
        <fullName evidence="1">Uncharacterized protein</fullName>
    </submittedName>
</protein>
<proteinExistence type="predicted"/>
<evidence type="ECO:0000313" key="1">
    <source>
        <dbReference type="EMBL" id="KAF7328743.1"/>
    </source>
</evidence>
<reference evidence="1" key="1">
    <citation type="submission" date="2020-05" db="EMBL/GenBank/DDBJ databases">
        <title>Mycena genomes resolve the evolution of fungal bioluminescence.</title>
        <authorList>
            <person name="Tsai I.J."/>
        </authorList>
    </citation>
    <scope>NUCLEOTIDE SEQUENCE</scope>
    <source>
        <strain evidence="1">CCC161011</strain>
    </source>
</reference>
<dbReference type="OrthoDB" id="3064101at2759"/>
<accession>A0A8H6WTY2</accession>
<gene>
    <name evidence="1" type="ORF">MVEN_02503000</name>
</gene>
<name>A0A8H6WTY2_9AGAR</name>
<dbReference type="EMBL" id="JACAZI010000034">
    <property type="protein sequence ID" value="KAF7328743.1"/>
    <property type="molecule type" value="Genomic_DNA"/>
</dbReference>